<feature type="domain" description="Bicarbonate transporter-like transmembrane" evidence="7">
    <location>
        <begin position="443"/>
        <end position="498"/>
    </location>
</feature>
<dbReference type="InterPro" id="IPR011531">
    <property type="entry name" value="HCO3_transpt-like_TM_dom"/>
</dbReference>
<feature type="region of interest" description="Disordered" evidence="5">
    <location>
        <begin position="500"/>
        <end position="521"/>
    </location>
</feature>
<keyword evidence="9" id="KW-1185">Reference proteome</keyword>
<feature type="transmembrane region" description="Helical" evidence="6">
    <location>
        <begin position="452"/>
        <end position="477"/>
    </location>
</feature>
<dbReference type="GO" id="GO:0005886">
    <property type="term" value="C:plasma membrane"/>
    <property type="evidence" value="ECO:0007669"/>
    <property type="project" value="TreeGrafter"/>
</dbReference>
<comment type="subcellular location">
    <subcellularLocation>
        <location evidence="1">Membrane</location>
        <topology evidence="1">Multi-pass membrane protein</topology>
    </subcellularLocation>
</comment>
<organism evidence="8 9">
    <name type="scientific">Emiliania huxleyi (strain CCMP1516)</name>
    <dbReference type="NCBI Taxonomy" id="280463"/>
    <lineage>
        <taxon>Eukaryota</taxon>
        <taxon>Haptista</taxon>
        <taxon>Haptophyta</taxon>
        <taxon>Prymnesiophyceae</taxon>
        <taxon>Isochrysidales</taxon>
        <taxon>Noelaerhabdaceae</taxon>
        <taxon>Emiliania</taxon>
    </lineage>
</organism>
<reference evidence="8" key="2">
    <citation type="submission" date="2024-10" db="UniProtKB">
        <authorList>
            <consortium name="EnsemblProtists"/>
        </authorList>
    </citation>
    <scope>IDENTIFICATION</scope>
</reference>
<name>A0A0D3J594_EMIH1</name>
<accession>A0A0D3J594</accession>
<evidence type="ECO:0000256" key="6">
    <source>
        <dbReference type="SAM" id="Phobius"/>
    </source>
</evidence>
<evidence type="ECO:0000256" key="5">
    <source>
        <dbReference type="SAM" id="MobiDB-lite"/>
    </source>
</evidence>
<keyword evidence="3 6" id="KW-1133">Transmembrane helix</keyword>
<evidence type="ECO:0000259" key="7">
    <source>
        <dbReference type="Pfam" id="PF00955"/>
    </source>
</evidence>
<dbReference type="GO" id="GO:0006820">
    <property type="term" value="P:monoatomic anion transport"/>
    <property type="evidence" value="ECO:0007669"/>
    <property type="project" value="InterPro"/>
</dbReference>
<dbReference type="EnsemblProtists" id="EOD18679">
    <property type="protein sequence ID" value="EOD18679"/>
    <property type="gene ID" value="EMIHUDRAFT_243566"/>
</dbReference>
<feature type="transmembrane region" description="Helical" evidence="6">
    <location>
        <begin position="139"/>
        <end position="160"/>
    </location>
</feature>
<dbReference type="GeneID" id="17264224"/>
<keyword evidence="4 6" id="KW-0472">Membrane</keyword>
<feature type="region of interest" description="Disordered" evidence="5">
    <location>
        <begin position="557"/>
        <end position="585"/>
    </location>
</feature>
<keyword evidence="2 6" id="KW-0812">Transmembrane</keyword>
<dbReference type="Gene3D" id="1.10.287.570">
    <property type="entry name" value="Helical hairpin bin"/>
    <property type="match status" value="1"/>
</dbReference>
<feature type="domain" description="Bicarbonate transporter-like transmembrane" evidence="7">
    <location>
        <begin position="208"/>
        <end position="392"/>
    </location>
</feature>
<dbReference type="KEGG" id="ehx:EMIHUDRAFT_243566"/>
<dbReference type="STRING" id="2903.R1ECQ7"/>
<feature type="compositionally biased region" description="Basic and acidic residues" evidence="5">
    <location>
        <begin position="570"/>
        <end position="585"/>
    </location>
</feature>
<dbReference type="HOGENOM" id="CLU_466487_0_0_1"/>
<evidence type="ECO:0000256" key="4">
    <source>
        <dbReference type="ARBA" id="ARBA00023136"/>
    </source>
</evidence>
<feature type="domain" description="Bicarbonate transporter-like transmembrane" evidence="7">
    <location>
        <begin position="37"/>
        <end position="195"/>
    </location>
</feature>
<dbReference type="GO" id="GO:0005452">
    <property type="term" value="F:solute:inorganic anion antiporter activity"/>
    <property type="evidence" value="ECO:0007669"/>
    <property type="project" value="InterPro"/>
</dbReference>
<evidence type="ECO:0000313" key="9">
    <source>
        <dbReference type="Proteomes" id="UP000013827"/>
    </source>
</evidence>
<feature type="transmembrane region" description="Helical" evidence="6">
    <location>
        <begin position="243"/>
        <end position="262"/>
    </location>
</feature>
<dbReference type="AlphaFoldDB" id="A0A0D3J594"/>
<feature type="transmembrane region" description="Helical" evidence="6">
    <location>
        <begin position="319"/>
        <end position="337"/>
    </location>
</feature>
<feature type="transmembrane region" description="Helical" evidence="6">
    <location>
        <begin position="172"/>
        <end position="190"/>
    </location>
</feature>
<dbReference type="OMA" id="QFWERTQ"/>
<feature type="transmembrane region" description="Helical" evidence="6">
    <location>
        <begin position="93"/>
        <end position="113"/>
    </location>
</feature>
<dbReference type="Pfam" id="PF00955">
    <property type="entry name" value="HCO3_cotransp"/>
    <property type="match status" value="3"/>
</dbReference>
<feature type="transmembrane region" description="Helical" evidence="6">
    <location>
        <begin position="427"/>
        <end position="446"/>
    </location>
</feature>
<dbReference type="InterPro" id="IPR003020">
    <property type="entry name" value="HCO3_transpt_euk"/>
</dbReference>
<feature type="transmembrane region" description="Helical" evidence="6">
    <location>
        <begin position="63"/>
        <end position="81"/>
    </location>
</feature>
<dbReference type="GO" id="GO:0050801">
    <property type="term" value="P:monoatomic ion homeostasis"/>
    <property type="evidence" value="ECO:0007669"/>
    <property type="project" value="TreeGrafter"/>
</dbReference>
<evidence type="ECO:0000256" key="3">
    <source>
        <dbReference type="ARBA" id="ARBA00022989"/>
    </source>
</evidence>
<dbReference type="PANTHER" id="PTHR11453">
    <property type="entry name" value="ANION EXCHANGE PROTEIN"/>
    <property type="match status" value="1"/>
</dbReference>
<sequence>MSRAEVPLMRKKRRSRQSARASAVAIDAATSDVGQEVVERRAFCLEDYVTAARNPSKTLSASLFMFFATLFSTVALGSLIEKQTLSRIGLTEYLYMNSLAGIIHSLLGTQPLLVIRPTGPVTAIIIKLSGTSDHFGFNFHHFLAATGVWVGLLLAAMAVARVSRYAYRLTPFTHEIFACFVCSIYLSDGISSCIARLEGSEASFERFGTALFNLNLAAITFGGSAVLAGAVSWRLLPRSMRAVIADYAVTIAVVFTTAASLWSDIAAPRVERISMPSTFSPTCHHTPSDFECLHQHVPEPSLVTAPPRAWFVGFPVEPFCWLVALAAALPISFFFFIDQSISSLLCQLPSMGLRRGTYMHVSLLIVGVFNAVGPAFGLPFVTGSLPHSPQFVAESRVAPLLMYTLMGLPLLSPGLLKLIPEAAIDGILAYVGYEGIVSTDLVLHGFTAIQLAMLALCWAVNLSPAGLCVAFVVLSLIPLRERLLPRYFSTEQLAVLDGGSLASPLTPQPTPPKARPSRVAPDPHMSHAIVVHGEAPLAAAANEETAEVTVGDQAELSARLTEPDFSQPPEETRVSREKVVVDYLD</sequence>
<evidence type="ECO:0000313" key="8">
    <source>
        <dbReference type="EnsemblProtists" id="EOD18679"/>
    </source>
</evidence>
<evidence type="ECO:0000256" key="1">
    <source>
        <dbReference type="ARBA" id="ARBA00004141"/>
    </source>
</evidence>
<reference evidence="9" key="1">
    <citation type="journal article" date="2013" name="Nature">
        <title>Pan genome of the phytoplankton Emiliania underpins its global distribution.</title>
        <authorList>
            <person name="Read B.A."/>
            <person name="Kegel J."/>
            <person name="Klute M.J."/>
            <person name="Kuo A."/>
            <person name="Lefebvre S.C."/>
            <person name="Maumus F."/>
            <person name="Mayer C."/>
            <person name="Miller J."/>
            <person name="Monier A."/>
            <person name="Salamov A."/>
            <person name="Young J."/>
            <person name="Aguilar M."/>
            <person name="Claverie J.M."/>
            <person name="Frickenhaus S."/>
            <person name="Gonzalez K."/>
            <person name="Herman E.K."/>
            <person name="Lin Y.C."/>
            <person name="Napier J."/>
            <person name="Ogata H."/>
            <person name="Sarno A.F."/>
            <person name="Shmutz J."/>
            <person name="Schroeder D."/>
            <person name="de Vargas C."/>
            <person name="Verret F."/>
            <person name="von Dassow P."/>
            <person name="Valentin K."/>
            <person name="Van de Peer Y."/>
            <person name="Wheeler G."/>
            <person name="Dacks J.B."/>
            <person name="Delwiche C.F."/>
            <person name="Dyhrman S.T."/>
            <person name="Glockner G."/>
            <person name="John U."/>
            <person name="Richards T."/>
            <person name="Worden A.Z."/>
            <person name="Zhang X."/>
            <person name="Grigoriev I.V."/>
            <person name="Allen A.E."/>
            <person name="Bidle K."/>
            <person name="Borodovsky M."/>
            <person name="Bowler C."/>
            <person name="Brownlee C."/>
            <person name="Cock J.M."/>
            <person name="Elias M."/>
            <person name="Gladyshev V.N."/>
            <person name="Groth M."/>
            <person name="Guda C."/>
            <person name="Hadaegh A."/>
            <person name="Iglesias-Rodriguez M.D."/>
            <person name="Jenkins J."/>
            <person name="Jones B.M."/>
            <person name="Lawson T."/>
            <person name="Leese F."/>
            <person name="Lindquist E."/>
            <person name="Lobanov A."/>
            <person name="Lomsadze A."/>
            <person name="Malik S.B."/>
            <person name="Marsh M.E."/>
            <person name="Mackinder L."/>
            <person name="Mock T."/>
            <person name="Mueller-Roeber B."/>
            <person name="Pagarete A."/>
            <person name="Parker M."/>
            <person name="Probert I."/>
            <person name="Quesneville H."/>
            <person name="Raines C."/>
            <person name="Rensing S.A."/>
            <person name="Riano-Pachon D.M."/>
            <person name="Richier S."/>
            <person name="Rokitta S."/>
            <person name="Shiraiwa Y."/>
            <person name="Soanes D.M."/>
            <person name="van der Giezen M."/>
            <person name="Wahlund T.M."/>
            <person name="Williams B."/>
            <person name="Wilson W."/>
            <person name="Wolfe G."/>
            <person name="Wurch L.L."/>
        </authorList>
    </citation>
    <scope>NUCLEOTIDE SEQUENCE</scope>
</reference>
<dbReference type="PANTHER" id="PTHR11453:SF127">
    <property type="entry name" value="SOLUTE CARRIER FAMILY 4 MEMBER 11"/>
    <property type="match status" value="1"/>
</dbReference>
<proteinExistence type="predicted"/>
<protein>
    <recommendedName>
        <fullName evidence="7">Bicarbonate transporter-like transmembrane domain-containing protein</fullName>
    </recommendedName>
</protein>
<dbReference type="Proteomes" id="UP000013827">
    <property type="component" value="Unassembled WGS sequence"/>
</dbReference>
<evidence type="ECO:0000256" key="2">
    <source>
        <dbReference type="ARBA" id="ARBA00022692"/>
    </source>
</evidence>
<dbReference type="RefSeq" id="XP_005771108.1">
    <property type="nucleotide sequence ID" value="XM_005771051.1"/>
</dbReference>
<feature type="transmembrane region" description="Helical" evidence="6">
    <location>
        <begin position="358"/>
        <end position="380"/>
    </location>
</feature>
<feature type="transmembrane region" description="Helical" evidence="6">
    <location>
        <begin position="210"/>
        <end position="231"/>
    </location>
</feature>
<dbReference type="PaxDb" id="2903-EOD18679"/>
<dbReference type="eggNOG" id="KOG1172">
    <property type="taxonomic scope" value="Eukaryota"/>
</dbReference>
<feature type="transmembrane region" description="Helical" evidence="6">
    <location>
        <begin position="400"/>
        <end position="420"/>
    </location>
</feature>